<dbReference type="AlphaFoldDB" id="A0A6I3SRF9"/>
<dbReference type="PANTHER" id="PTHR36195">
    <property type="entry name" value="DOMAIN PROTEIN, PUTATIVE (AFU_ORTHOLOGUE AFUA_5G01990)-RELATED-RELATED"/>
    <property type="match status" value="1"/>
</dbReference>
<reference evidence="5" key="2">
    <citation type="journal article" date="2019" name="Int. J. Syst. Evol. Microbiol.">
        <title>The Global Catalogue of Microorganisms (GCM) 10K type strain sequencing project: providing services to taxonomists for standard genome sequencing and annotation.</title>
        <authorList>
            <consortium name="The Broad Institute Genomics Platform"/>
            <consortium name="The Broad Institute Genome Sequencing Center for Infectious Disease"/>
            <person name="Wu L."/>
            <person name="Ma J."/>
        </authorList>
    </citation>
    <scope>NUCLEOTIDE SEQUENCE [LARGE SCALE GENOMIC DNA]</scope>
    <source>
        <strain evidence="5">CGMCC 1.15931</strain>
    </source>
</reference>
<dbReference type="RefSeq" id="WP_155469003.1">
    <property type="nucleotide sequence ID" value="NZ_BMKG01000011.1"/>
</dbReference>
<dbReference type="PANTHER" id="PTHR36195:SF4">
    <property type="entry name" value="DOMAIN PROTEIN, PUTATIVE (AFU_ORTHOLOGUE AFUA_5G01990)-RELATED"/>
    <property type="match status" value="1"/>
</dbReference>
<protein>
    <submittedName>
        <fullName evidence="3">Catalase</fullName>
    </submittedName>
</protein>
<accession>A0A6I3SRF9</accession>
<evidence type="ECO:0000256" key="1">
    <source>
        <dbReference type="ARBA" id="ARBA00002974"/>
    </source>
</evidence>
<comment type="function">
    <text evidence="1">Decomposes hydrogen peroxide into water and oxygen; serves to protect cells from the toxic effects of hydrogen peroxide.</text>
</comment>
<name>A0A6I3SRF9_9BURK</name>
<sequence length="367" mass="40547">MSHVKPTYVRYTEGLEVKQANEDATIDAIVESMLRVNTKVFDKHRHATRDAHAKSHGVLKGHIDVYDKLPEPLRQGVFASPATYPVVLRLSTAPGDLHSDRIAAPRGMAIKLLGVQGTQLLPGREAARTQDLLLVNHPVIAFGHAAAYLKTQKLLEQHADDPEAVRRILAAVAHGGSKALHLLGIENPVIDTLGAPNNHILGETFYSMAAIRYGDYVAKVCAAPLSDNVRALTGQPLRDDAGDSELRDLVVDFFRTQGAEYELRVQLCTDIEKMPIEDASIRWDENDSPYLPVAKLTLPAQEAFSPARRVFADDVLSFNPWQGVAAHQPLGSIMRARIRAYETSSRFRHEMNAQPRIEIDDLAQVPD</sequence>
<evidence type="ECO:0000313" key="5">
    <source>
        <dbReference type="Proteomes" id="UP000622638"/>
    </source>
</evidence>
<dbReference type="EMBL" id="WNKZ01000004">
    <property type="protein sequence ID" value="MTV51661.1"/>
    <property type="molecule type" value="Genomic_DNA"/>
</dbReference>
<reference evidence="3 4" key="3">
    <citation type="submission" date="2019-11" db="EMBL/GenBank/DDBJ databases">
        <title>Type strains purchased from KCTC, JCM and DSMZ.</title>
        <authorList>
            <person name="Lu H."/>
        </authorList>
    </citation>
    <scope>NUCLEOTIDE SEQUENCE [LARGE SCALE GENOMIC DNA]</scope>
    <source>
        <strain evidence="3 4">KCTC 52429</strain>
    </source>
</reference>
<gene>
    <name evidence="2" type="ORF">GCM10011572_28550</name>
    <name evidence="3" type="ORF">GM672_02825</name>
</gene>
<dbReference type="SUPFAM" id="SSF56634">
    <property type="entry name" value="Heme-dependent catalase-like"/>
    <property type="match status" value="1"/>
</dbReference>
<proteinExistence type="predicted"/>
<keyword evidence="5" id="KW-1185">Reference proteome</keyword>
<reference evidence="2" key="1">
    <citation type="journal article" date="2014" name="Int. J. Syst. Evol. Microbiol.">
        <title>Complete genome of a new Firmicutes species belonging to the dominant human colonic microbiota ('Ruminococcus bicirculans') reveals two chromosomes and a selective capacity to utilize plant glucans.</title>
        <authorList>
            <consortium name="NISC Comparative Sequencing Program"/>
            <person name="Wegmann U."/>
            <person name="Louis P."/>
            <person name="Goesmann A."/>
            <person name="Henrissat B."/>
            <person name="Duncan S.H."/>
            <person name="Flint H.J."/>
        </authorList>
    </citation>
    <scope>NUCLEOTIDE SEQUENCE</scope>
    <source>
        <strain evidence="2">CGMCC 1.15931</strain>
    </source>
</reference>
<dbReference type="Proteomes" id="UP000622638">
    <property type="component" value="Unassembled WGS sequence"/>
</dbReference>
<evidence type="ECO:0000313" key="4">
    <source>
        <dbReference type="Proteomes" id="UP000430634"/>
    </source>
</evidence>
<reference evidence="2" key="4">
    <citation type="submission" date="2024-05" db="EMBL/GenBank/DDBJ databases">
        <authorList>
            <person name="Sun Q."/>
            <person name="Zhou Y."/>
        </authorList>
    </citation>
    <scope>NUCLEOTIDE SEQUENCE</scope>
    <source>
        <strain evidence="2">CGMCC 1.15931</strain>
    </source>
</reference>
<evidence type="ECO:0000313" key="3">
    <source>
        <dbReference type="EMBL" id="MTV51661.1"/>
    </source>
</evidence>
<dbReference type="Proteomes" id="UP000430634">
    <property type="component" value="Unassembled WGS sequence"/>
</dbReference>
<dbReference type="CDD" id="cd08152">
    <property type="entry name" value="y4iL_like"/>
    <property type="match status" value="1"/>
</dbReference>
<evidence type="ECO:0000313" key="2">
    <source>
        <dbReference type="EMBL" id="GGC04974.1"/>
    </source>
</evidence>
<organism evidence="3 4">
    <name type="scientific">Pseudoduganella buxea</name>
    <dbReference type="NCBI Taxonomy" id="1949069"/>
    <lineage>
        <taxon>Bacteria</taxon>
        <taxon>Pseudomonadati</taxon>
        <taxon>Pseudomonadota</taxon>
        <taxon>Betaproteobacteria</taxon>
        <taxon>Burkholderiales</taxon>
        <taxon>Oxalobacteraceae</taxon>
        <taxon>Telluria group</taxon>
        <taxon>Pseudoduganella</taxon>
    </lineage>
</organism>
<dbReference type="OrthoDB" id="336698at2"/>
<comment type="caution">
    <text evidence="3">The sequence shown here is derived from an EMBL/GenBank/DDBJ whole genome shotgun (WGS) entry which is preliminary data.</text>
</comment>
<dbReference type="Gene3D" id="2.40.180.10">
    <property type="entry name" value="Catalase core domain"/>
    <property type="match status" value="1"/>
</dbReference>
<dbReference type="GO" id="GO:0020037">
    <property type="term" value="F:heme binding"/>
    <property type="evidence" value="ECO:0007669"/>
    <property type="project" value="InterPro"/>
</dbReference>
<dbReference type="InterPro" id="IPR020835">
    <property type="entry name" value="Catalase_sf"/>
</dbReference>
<dbReference type="EMBL" id="BMKG01000011">
    <property type="protein sequence ID" value="GGC04974.1"/>
    <property type="molecule type" value="Genomic_DNA"/>
</dbReference>